<protein>
    <submittedName>
        <fullName evidence="3">Uncharacterized protein</fullName>
    </submittedName>
</protein>
<dbReference type="EMBL" id="CAJNOR010001853">
    <property type="protein sequence ID" value="CAF1210004.1"/>
    <property type="molecule type" value="Genomic_DNA"/>
</dbReference>
<dbReference type="EMBL" id="CAJNOJ010000135">
    <property type="protein sequence ID" value="CAF1178565.1"/>
    <property type="molecule type" value="Genomic_DNA"/>
</dbReference>
<gene>
    <name evidence="2" type="ORF">EDS130_LOCUS24111</name>
    <name evidence="3" type="ORF">XAT740_LOCUS24140</name>
</gene>
<evidence type="ECO:0000313" key="4">
    <source>
        <dbReference type="Proteomes" id="UP000663828"/>
    </source>
</evidence>
<dbReference type="OrthoDB" id="525839at2759"/>
<name>A0A814X2H6_ADIRI</name>
<evidence type="ECO:0000313" key="2">
    <source>
        <dbReference type="EMBL" id="CAF1178565.1"/>
    </source>
</evidence>
<proteinExistence type="predicted"/>
<reference evidence="3" key="1">
    <citation type="submission" date="2021-02" db="EMBL/GenBank/DDBJ databases">
        <authorList>
            <person name="Nowell W R."/>
        </authorList>
    </citation>
    <scope>NUCLEOTIDE SEQUENCE</scope>
</reference>
<keyword evidence="1" id="KW-0732">Signal</keyword>
<keyword evidence="4" id="KW-1185">Reference proteome</keyword>
<sequence length="312" mass="34710">MTPQSLLYFACVISLIFGANGQFNRVHLTKLQALDCPEPAITLNIFSGTPNPSWKINKEQLLSMKKMANDALLNSNNKTTLNKLTTRVMGYQGFTISCSAEQSVFIHGLYPLEQLLLRGGRRHLSTSIVVHVKNHLGEVMSDLEDVRDDNANCNHVPIRGPDTVPAYDPSTDDNGCFITKQSENNCYAYGTDIVTNTFPQPGRGSGKKWSFNTCTDMGNASVRDGLVYNGTKLPTAPPEKGHFVALFIWPDTNFHWIRMDSNGYWSHKPGGTAVRNKDNRGLPITDPTKSDFSPWTQYCAYFVAQPSKLQVN</sequence>
<comment type="caution">
    <text evidence="3">The sequence shown here is derived from an EMBL/GenBank/DDBJ whole genome shotgun (WGS) entry which is preliminary data.</text>
</comment>
<evidence type="ECO:0000313" key="3">
    <source>
        <dbReference type="EMBL" id="CAF1210004.1"/>
    </source>
</evidence>
<feature type="chain" id="PRO_5036226433" evidence="1">
    <location>
        <begin position="22"/>
        <end position="312"/>
    </location>
</feature>
<feature type="signal peptide" evidence="1">
    <location>
        <begin position="1"/>
        <end position="21"/>
    </location>
</feature>
<organism evidence="3 4">
    <name type="scientific">Adineta ricciae</name>
    <name type="common">Rotifer</name>
    <dbReference type="NCBI Taxonomy" id="249248"/>
    <lineage>
        <taxon>Eukaryota</taxon>
        <taxon>Metazoa</taxon>
        <taxon>Spiralia</taxon>
        <taxon>Gnathifera</taxon>
        <taxon>Rotifera</taxon>
        <taxon>Eurotatoria</taxon>
        <taxon>Bdelloidea</taxon>
        <taxon>Adinetida</taxon>
        <taxon>Adinetidae</taxon>
        <taxon>Adineta</taxon>
    </lineage>
</organism>
<dbReference type="Proteomes" id="UP000663828">
    <property type="component" value="Unassembled WGS sequence"/>
</dbReference>
<dbReference type="AlphaFoldDB" id="A0A814X2H6"/>
<dbReference type="Proteomes" id="UP000663852">
    <property type="component" value="Unassembled WGS sequence"/>
</dbReference>
<accession>A0A814X2H6</accession>
<evidence type="ECO:0000256" key="1">
    <source>
        <dbReference type="SAM" id="SignalP"/>
    </source>
</evidence>